<keyword evidence="11" id="KW-1185">Reference proteome</keyword>
<name>A0A0A1T5E8_9HYPO</name>
<dbReference type="InterPro" id="IPR022398">
    <property type="entry name" value="Peptidase_S8_His-AS"/>
</dbReference>
<dbReference type="InterPro" id="IPR036852">
    <property type="entry name" value="Peptidase_S8/S53_dom_sf"/>
</dbReference>
<protein>
    <recommendedName>
        <fullName evidence="12">Peptidase S8/S53 domain-containing protein</fullName>
    </recommendedName>
</protein>
<dbReference type="InterPro" id="IPR034193">
    <property type="entry name" value="PCSK9_ProteinaseK-like"/>
</dbReference>
<dbReference type="InterPro" id="IPR037045">
    <property type="entry name" value="S8pro/Inhibitor_I9_sf"/>
</dbReference>
<dbReference type="InterPro" id="IPR000209">
    <property type="entry name" value="Peptidase_S8/S53_dom"/>
</dbReference>
<proteinExistence type="inferred from homology"/>
<dbReference type="EMBL" id="CDHN01000004">
    <property type="protein sequence ID" value="CEJ92391.1"/>
    <property type="molecule type" value="Genomic_DNA"/>
</dbReference>
<feature type="domain" description="Inhibitor I9" evidence="9">
    <location>
        <begin position="61"/>
        <end position="95"/>
    </location>
</feature>
<dbReference type="PROSITE" id="PS51892">
    <property type="entry name" value="SUBTILASE"/>
    <property type="match status" value="1"/>
</dbReference>
<dbReference type="Pfam" id="PF05922">
    <property type="entry name" value="Inhibitor_I9"/>
    <property type="match status" value="1"/>
</dbReference>
<organism evidence="10 11">
    <name type="scientific">[Torrubiella] hemipterigena</name>
    <dbReference type="NCBI Taxonomy" id="1531966"/>
    <lineage>
        <taxon>Eukaryota</taxon>
        <taxon>Fungi</taxon>
        <taxon>Dikarya</taxon>
        <taxon>Ascomycota</taxon>
        <taxon>Pezizomycotina</taxon>
        <taxon>Sordariomycetes</taxon>
        <taxon>Hypocreomycetidae</taxon>
        <taxon>Hypocreales</taxon>
        <taxon>Clavicipitaceae</taxon>
        <taxon>Clavicipitaceae incertae sedis</taxon>
        <taxon>'Torrubiella' clade</taxon>
    </lineage>
</organism>
<feature type="active site" description="Charge relay system" evidence="6">
    <location>
        <position position="349"/>
    </location>
</feature>
<comment type="similarity">
    <text evidence="1 6">Belongs to the peptidase S8 family.</text>
</comment>
<dbReference type="AlphaFoldDB" id="A0A0A1T5E8"/>
<dbReference type="InterPro" id="IPR010259">
    <property type="entry name" value="S8pro/Inhibitor_I9"/>
</dbReference>
<feature type="active site" description="Charge relay system" evidence="6">
    <location>
        <position position="194"/>
    </location>
</feature>
<dbReference type="Gene3D" id="3.40.50.200">
    <property type="entry name" value="Peptidase S8/S53 domain"/>
    <property type="match status" value="1"/>
</dbReference>
<evidence type="ECO:0000256" key="1">
    <source>
        <dbReference type="ARBA" id="ARBA00011073"/>
    </source>
</evidence>
<feature type="signal peptide" evidence="7">
    <location>
        <begin position="1"/>
        <end position="19"/>
    </location>
</feature>
<dbReference type="GO" id="GO:0005576">
    <property type="term" value="C:extracellular region"/>
    <property type="evidence" value="ECO:0007669"/>
    <property type="project" value="UniProtKB-ARBA"/>
</dbReference>
<dbReference type="CDD" id="cd04077">
    <property type="entry name" value="Peptidases_S8_PCSK9_ProteinaseK_like"/>
    <property type="match status" value="1"/>
</dbReference>
<evidence type="ECO:0000256" key="3">
    <source>
        <dbReference type="ARBA" id="ARBA00022729"/>
    </source>
</evidence>
<feature type="active site" description="Charge relay system" evidence="6">
    <location>
        <position position="162"/>
    </location>
</feature>
<accession>A0A0A1T5E8</accession>
<dbReference type="Pfam" id="PF00082">
    <property type="entry name" value="Peptidase_S8"/>
    <property type="match status" value="1"/>
</dbReference>
<keyword evidence="4 6" id="KW-0378">Hydrolase</keyword>
<dbReference type="HOGENOM" id="CLU_011263_1_0_1"/>
<dbReference type="PRINTS" id="PR00723">
    <property type="entry name" value="SUBTILISIN"/>
</dbReference>
<evidence type="ECO:0000256" key="7">
    <source>
        <dbReference type="SAM" id="SignalP"/>
    </source>
</evidence>
<dbReference type="SUPFAM" id="SSF52743">
    <property type="entry name" value="Subtilisin-like"/>
    <property type="match status" value="1"/>
</dbReference>
<keyword evidence="5 6" id="KW-0720">Serine protease</keyword>
<evidence type="ECO:0000259" key="8">
    <source>
        <dbReference type="Pfam" id="PF00082"/>
    </source>
</evidence>
<dbReference type="InterPro" id="IPR050131">
    <property type="entry name" value="Peptidase_S8_subtilisin-like"/>
</dbReference>
<dbReference type="InterPro" id="IPR015500">
    <property type="entry name" value="Peptidase_S8_subtilisin-rel"/>
</dbReference>
<evidence type="ECO:0000256" key="5">
    <source>
        <dbReference type="ARBA" id="ARBA00022825"/>
    </source>
</evidence>
<evidence type="ECO:0008006" key="12">
    <source>
        <dbReference type="Google" id="ProtNLM"/>
    </source>
</evidence>
<evidence type="ECO:0000256" key="2">
    <source>
        <dbReference type="ARBA" id="ARBA00022670"/>
    </source>
</evidence>
<dbReference type="PANTHER" id="PTHR43806">
    <property type="entry name" value="PEPTIDASE S8"/>
    <property type="match status" value="1"/>
</dbReference>
<keyword evidence="2 6" id="KW-0645">Protease</keyword>
<dbReference type="PROSITE" id="PS00137">
    <property type="entry name" value="SUBTILASE_HIS"/>
    <property type="match status" value="1"/>
</dbReference>
<dbReference type="STRING" id="1531966.A0A0A1T5E8"/>
<evidence type="ECO:0000313" key="10">
    <source>
        <dbReference type="EMBL" id="CEJ92391.1"/>
    </source>
</evidence>
<evidence type="ECO:0000259" key="9">
    <source>
        <dbReference type="Pfam" id="PF05922"/>
    </source>
</evidence>
<dbReference type="GO" id="GO:0006508">
    <property type="term" value="P:proteolysis"/>
    <property type="evidence" value="ECO:0007669"/>
    <property type="project" value="UniProtKB-KW"/>
</dbReference>
<evidence type="ECO:0000256" key="4">
    <source>
        <dbReference type="ARBA" id="ARBA00022801"/>
    </source>
</evidence>
<dbReference type="Proteomes" id="UP000039046">
    <property type="component" value="Unassembled WGS sequence"/>
</dbReference>
<dbReference type="SUPFAM" id="SSF54897">
    <property type="entry name" value="Protease propeptides/inhibitors"/>
    <property type="match status" value="1"/>
</dbReference>
<evidence type="ECO:0000256" key="6">
    <source>
        <dbReference type="PROSITE-ProRule" id="PRU01240"/>
    </source>
</evidence>
<dbReference type="OrthoDB" id="206201at2759"/>
<gene>
    <name evidence="10" type="ORF">VHEMI08046</name>
</gene>
<evidence type="ECO:0000313" key="11">
    <source>
        <dbReference type="Proteomes" id="UP000039046"/>
    </source>
</evidence>
<reference evidence="10 11" key="1">
    <citation type="journal article" date="2015" name="Genome Announc.">
        <title>Draft Genome Sequence and Gene Annotation of the Entomopathogenic Fungus Verticillium hemipterigenum.</title>
        <authorList>
            <person name="Horn F."/>
            <person name="Habel A."/>
            <person name="Scharf D.H."/>
            <person name="Dworschak J."/>
            <person name="Brakhage A.A."/>
            <person name="Guthke R."/>
            <person name="Hertweck C."/>
            <person name="Linde J."/>
        </authorList>
    </citation>
    <scope>NUCLEOTIDE SEQUENCE [LARGE SCALE GENOMIC DNA]</scope>
</reference>
<feature type="domain" description="Peptidase S8/S53" evidence="8">
    <location>
        <begin position="155"/>
        <end position="368"/>
    </location>
</feature>
<keyword evidence="3 7" id="KW-0732">Signal</keyword>
<sequence length="406" mass="42984">MVGLATALVVLLPALQVHALAPLGRRGTPIANEYIVRLHDEASLLSEGSAMKILKEDPRFVYKSTIKGFSATMDAQTLEAIRQHPDVMYIEENGMSKAALYSAGIPTKRTTPLMTEHQSDWLNHEKAVWGLARVSSIKHKGWLGTYTYHKSAGAGVCAYVIDTGVDDKQADFKGGIKQLKNWMDKEENKDLHGHGTHVAGTLASFTYGVAKAAYVIGLKVLGKNATGPDDGVVAAIDFVAEDVPKRNCSGVVVNLSLVADEYHQIMNDACANLVKKGYMVAVASGNSNRDAGKDSPGSEPMVCNAGAFGNGDKRSGFSNFGKLIDINAPGEAVKSHYPDGKDNSLSGTSVASPHLAGLGAVLISEKGIKGSEACDELKKLAHKNAIEGLVGETPNLLSFNGNPGAK</sequence>
<dbReference type="Gene3D" id="3.30.70.80">
    <property type="entry name" value="Peptidase S8 propeptide/proteinase inhibitor I9"/>
    <property type="match status" value="1"/>
</dbReference>
<dbReference type="PANTHER" id="PTHR43806:SF58">
    <property type="entry name" value="ALKALINE PROTEASE 1-RELATED"/>
    <property type="match status" value="1"/>
</dbReference>
<feature type="chain" id="PRO_5001979368" description="Peptidase S8/S53 domain-containing protein" evidence="7">
    <location>
        <begin position="20"/>
        <end position="406"/>
    </location>
</feature>
<dbReference type="GO" id="GO:0004252">
    <property type="term" value="F:serine-type endopeptidase activity"/>
    <property type="evidence" value="ECO:0007669"/>
    <property type="project" value="UniProtKB-UniRule"/>
</dbReference>